<keyword evidence="3" id="KW-1185">Reference proteome</keyword>
<proteinExistence type="predicted"/>
<evidence type="ECO:0000313" key="1">
    <source>
        <dbReference type="EMBL" id="GBO20443.1"/>
    </source>
</evidence>
<sequence length="124" mass="13745">MSTSLQLESKTTRKLNSAVSSATNSAAENVKEYRKFRLFVLDRRTNLHFLVDRGADVSIIPATSQNKKKAEYQLSAANGTEISTYGIEMLNLDLGLRHDFQFPSVANLGRAMGLQPLPEVNQNS</sequence>
<comment type="caution">
    <text evidence="1">The sequence shown here is derived from an EMBL/GenBank/DDBJ whole genome shotgun (WGS) entry which is preliminary data.</text>
</comment>
<name>A0A4Y2V594_ARAVE</name>
<evidence type="ECO:0000313" key="3">
    <source>
        <dbReference type="Proteomes" id="UP000499080"/>
    </source>
</evidence>
<reference evidence="1 3" key="1">
    <citation type="journal article" date="2019" name="Sci. Rep.">
        <title>Orb-weaving spider Araneus ventricosus genome elucidates the spidroin gene catalogue.</title>
        <authorList>
            <person name="Kono N."/>
            <person name="Nakamura H."/>
            <person name="Ohtoshi R."/>
            <person name="Moran D.A.P."/>
            <person name="Shinohara A."/>
            <person name="Yoshida Y."/>
            <person name="Fujiwara M."/>
            <person name="Mori M."/>
            <person name="Tomita M."/>
            <person name="Arakawa K."/>
        </authorList>
    </citation>
    <scope>NUCLEOTIDE SEQUENCE [LARGE SCALE GENOMIC DNA]</scope>
</reference>
<gene>
    <name evidence="2" type="ORF">AVEN_173173_1</name>
    <name evidence="1" type="ORF">AVEN_216018_1</name>
</gene>
<dbReference type="AlphaFoldDB" id="A0A4Y2V594"/>
<dbReference type="Proteomes" id="UP000499080">
    <property type="component" value="Unassembled WGS sequence"/>
</dbReference>
<evidence type="ECO:0000313" key="2">
    <source>
        <dbReference type="EMBL" id="GBO20467.1"/>
    </source>
</evidence>
<protein>
    <recommendedName>
        <fullName evidence="4">Peptidase A2 domain-containing protein</fullName>
    </recommendedName>
</protein>
<dbReference type="EMBL" id="BGPR01043823">
    <property type="protein sequence ID" value="GBO20467.1"/>
    <property type="molecule type" value="Genomic_DNA"/>
</dbReference>
<organism evidence="1 3">
    <name type="scientific">Araneus ventricosus</name>
    <name type="common">Orbweaver spider</name>
    <name type="synonym">Epeira ventricosa</name>
    <dbReference type="NCBI Taxonomy" id="182803"/>
    <lineage>
        <taxon>Eukaryota</taxon>
        <taxon>Metazoa</taxon>
        <taxon>Ecdysozoa</taxon>
        <taxon>Arthropoda</taxon>
        <taxon>Chelicerata</taxon>
        <taxon>Arachnida</taxon>
        <taxon>Araneae</taxon>
        <taxon>Araneomorphae</taxon>
        <taxon>Entelegynae</taxon>
        <taxon>Araneoidea</taxon>
        <taxon>Araneidae</taxon>
        <taxon>Araneus</taxon>
    </lineage>
</organism>
<dbReference type="EMBL" id="BGPR01043792">
    <property type="protein sequence ID" value="GBO20443.1"/>
    <property type="molecule type" value="Genomic_DNA"/>
</dbReference>
<accession>A0A4Y2V594</accession>
<dbReference type="OrthoDB" id="6765241at2759"/>
<evidence type="ECO:0008006" key="4">
    <source>
        <dbReference type="Google" id="ProtNLM"/>
    </source>
</evidence>